<proteinExistence type="predicted"/>
<dbReference type="PANTHER" id="PTHR43033">
    <property type="entry name" value="TRNA(ILE)-LYSIDINE SYNTHASE-RELATED"/>
    <property type="match status" value="1"/>
</dbReference>
<evidence type="ECO:0000256" key="7">
    <source>
        <dbReference type="SAM" id="MobiDB-lite"/>
    </source>
</evidence>
<organism evidence="9 10">
    <name type="scientific">Brevundimonas basaltis</name>
    <dbReference type="NCBI Taxonomy" id="472166"/>
    <lineage>
        <taxon>Bacteria</taxon>
        <taxon>Pseudomonadati</taxon>
        <taxon>Pseudomonadota</taxon>
        <taxon>Alphaproteobacteria</taxon>
        <taxon>Caulobacterales</taxon>
        <taxon>Caulobacteraceae</taxon>
        <taxon>Brevundimonas</taxon>
    </lineage>
</organism>
<feature type="domain" description="tRNA(Ile)-lysidine/2-thiocytidine synthase N-terminal" evidence="8">
    <location>
        <begin position="1"/>
        <end position="177"/>
    </location>
</feature>
<comment type="caution">
    <text evidence="9">The sequence shown here is derived from an EMBL/GenBank/DDBJ whole genome shotgun (WGS) entry which is preliminary data.</text>
</comment>
<evidence type="ECO:0000256" key="4">
    <source>
        <dbReference type="ARBA" id="ARBA00022741"/>
    </source>
</evidence>
<comment type="catalytic activity">
    <reaction evidence="6">
        <text>cytidine(34) in tRNA(Ile2) + L-lysine + ATP = lysidine(34) in tRNA(Ile2) + AMP + diphosphate + H(+)</text>
        <dbReference type="Rhea" id="RHEA:43744"/>
        <dbReference type="Rhea" id="RHEA-COMP:10625"/>
        <dbReference type="Rhea" id="RHEA-COMP:10670"/>
        <dbReference type="ChEBI" id="CHEBI:15378"/>
        <dbReference type="ChEBI" id="CHEBI:30616"/>
        <dbReference type="ChEBI" id="CHEBI:32551"/>
        <dbReference type="ChEBI" id="CHEBI:33019"/>
        <dbReference type="ChEBI" id="CHEBI:82748"/>
        <dbReference type="ChEBI" id="CHEBI:83665"/>
        <dbReference type="ChEBI" id="CHEBI:456215"/>
        <dbReference type="EC" id="6.3.4.19"/>
    </reaction>
</comment>
<dbReference type="PANTHER" id="PTHR43033:SF1">
    <property type="entry name" value="TRNA(ILE)-LYSIDINE SYNTHASE-RELATED"/>
    <property type="match status" value="1"/>
</dbReference>
<reference evidence="9 10" key="1">
    <citation type="submission" date="2020-08" db="EMBL/GenBank/DDBJ databases">
        <title>Genomic Encyclopedia of Type Strains, Phase IV (KMG-IV): sequencing the most valuable type-strain genomes for metagenomic binning, comparative biology and taxonomic classification.</title>
        <authorList>
            <person name="Goeker M."/>
        </authorList>
    </citation>
    <scope>NUCLEOTIDE SEQUENCE [LARGE SCALE GENOMIC DNA]</scope>
    <source>
        <strain evidence="9 10">DSM 25335</strain>
    </source>
</reference>
<keyword evidence="10" id="KW-1185">Reference proteome</keyword>
<dbReference type="InterPro" id="IPR014729">
    <property type="entry name" value="Rossmann-like_a/b/a_fold"/>
</dbReference>
<dbReference type="Gene3D" id="3.40.50.620">
    <property type="entry name" value="HUPs"/>
    <property type="match status" value="1"/>
</dbReference>
<evidence type="ECO:0000313" key="10">
    <source>
        <dbReference type="Proteomes" id="UP000566663"/>
    </source>
</evidence>
<dbReference type="CDD" id="cd01992">
    <property type="entry name" value="TilS_N"/>
    <property type="match status" value="1"/>
</dbReference>
<dbReference type="GO" id="GO:0032267">
    <property type="term" value="F:tRNA(Ile)-lysidine synthase activity"/>
    <property type="evidence" value="ECO:0007669"/>
    <property type="project" value="UniProtKB-EC"/>
</dbReference>
<dbReference type="Proteomes" id="UP000566663">
    <property type="component" value="Unassembled WGS sequence"/>
</dbReference>
<sequence length="421" mass="44466">MSGGGDSIALLQVAAGWARDHGRPLLALTVDHALSPDSARWTAFAGEAARAAGAEWRALSWTGPKPATGLPAAARAARHRLIAEAARGAGARVILFAHTAGDIAESELMRAEGASLGRLRDWSPSPAWPEGRGLMLLRPMLDVGRAELRDWLKGQGRDWIDDPANDDQTYARARARASLLPSGEAAPGGSTLTLSPKDARSALVCSDPLPMGEGSFSIDRVISARTLAAVLVCVGGGDRPPRGDRLDRLLNHLRVGETFTAVLCGARVEAAADHVLVTRECGEFARRSAPALPLPPGEEAVWDGRWAITAAGPGWSVVPAAGRLSTLSKADRARLNRLPPAARGALPVLIRNEATAPVLAATVAVARSLVEQRLALALDRMTHESELEPRAHGATPRNHLFSGADFTEDGSAPRFQGSRRE</sequence>
<evidence type="ECO:0000256" key="1">
    <source>
        <dbReference type="ARBA" id="ARBA00013267"/>
    </source>
</evidence>
<dbReference type="GO" id="GO:0008033">
    <property type="term" value="P:tRNA processing"/>
    <property type="evidence" value="ECO:0007669"/>
    <property type="project" value="UniProtKB-KW"/>
</dbReference>
<dbReference type="EC" id="6.3.4.19" evidence="1"/>
<dbReference type="InterPro" id="IPR012795">
    <property type="entry name" value="tRNA_Ile_lys_synt_N"/>
</dbReference>
<keyword evidence="5" id="KW-0067">ATP-binding</keyword>
<dbReference type="SUPFAM" id="SSF52402">
    <property type="entry name" value="Adenine nucleotide alpha hydrolases-like"/>
    <property type="match status" value="1"/>
</dbReference>
<dbReference type="NCBIfam" id="TIGR02432">
    <property type="entry name" value="lysidine_TilS_N"/>
    <property type="match status" value="1"/>
</dbReference>
<protein>
    <recommendedName>
        <fullName evidence="1">tRNA(Ile)-lysidine synthetase</fullName>
        <ecNumber evidence="1">6.3.4.19</ecNumber>
    </recommendedName>
</protein>
<keyword evidence="2 9" id="KW-0436">Ligase</keyword>
<gene>
    <name evidence="9" type="ORF">HNQ67_002732</name>
</gene>
<evidence type="ECO:0000313" key="9">
    <source>
        <dbReference type="EMBL" id="MBB5293186.1"/>
    </source>
</evidence>
<dbReference type="EMBL" id="JACHFZ010000007">
    <property type="protein sequence ID" value="MBB5293186.1"/>
    <property type="molecule type" value="Genomic_DNA"/>
</dbReference>
<dbReference type="Pfam" id="PF01171">
    <property type="entry name" value="ATP_bind_3"/>
    <property type="match status" value="1"/>
</dbReference>
<evidence type="ECO:0000259" key="8">
    <source>
        <dbReference type="Pfam" id="PF01171"/>
    </source>
</evidence>
<keyword evidence="3" id="KW-0819">tRNA processing</keyword>
<keyword evidence="4" id="KW-0547">Nucleotide-binding</keyword>
<dbReference type="InterPro" id="IPR012094">
    <property type="entry name" value="tRNA_Ile_lys_synt"/>
</dbReference>
<dbReference type="GO" id="GO:0005524">
    <property type="term" value="F:ATP binding"/>
    <property type="evidence" value="ECO:0007669"/>
    <property type="project" value="UniProtKB-KW"/>
</dbReference>
<evidence type="ECO:0000256" key="2">
    <source>
        <dbReference type="ARBA" id="ARBA00022598"/>
    </source>
</evidence>
<name>A0A7W8I092_9CAUL</name>
<evidence type="ECO:0000256" key="5">
    <source>
        <dbReference type="ARBA" id="ARBA00022840"/>
    </source>
</evidence>
<accession>A0A7W8I092</accession>
<dbReference type="InterPro" id="IPR011063">
    <property type="entry name" value="TilS/TtcA_N"/>
</dbReference>
<feature type="region of interest" description="Disordered" evidence="7">
    <location>
        <begin position="386"/>
        <end position="421"/>
    </location>
</feature>
<dbReference type="AlphaFoldDB" id="A0A7W8I092"/>
<evidence type="ECO:0000256" key="6">
    <source>
        <dbReference type="ARBA" id="ARBA00048539"/>
    </source>
</evidence>
<evidence type="ECO:0000256" key="3">
    <source>
        <dbReference type="ARBA" id="ARBA00022694"/>
    </source>
</evidence>